<proteinExistence type="predicted"/>
<dbReference type="InterPro" id="IPR000014">
    <property type="entry name" value="PAS"/>
</dbReference>
<evidence type="ECO:0000313" key="14">
    <source>
        <dbReference type="Proteomes" id="UP000031271"/>
    </source>
</evidence>
<dbReference type="PANTHER" id="PTHR43547">
    <property type="entry name" value="TWO-COMPONENT HISTIDINE KINASE"/>
    <property type="match status" value="1"/>
</dbReference>
<dbReference type="GO" id="GO:0000155">
    <property type="term" value="F:phosphorelay sensor kinase activity"/>
    <property type="evidence" value="ECO:0007669"/>
    <property type="project" value="InterPro"/>
</dbReference>
<dbReference type="SUPFAM" id="SSF55785">
    <property type="entry name" value="PYP-like sensor domain (PAS domain)"/>
    <property type="match status" value="3"/>
</dbReference>
<dbReference type="InterPro" id="IPR011006">
    <property type="entry name" value="CheY-like_superfamily"/>
</dbReference>
<evidence type="ECO:0000313" key="13">
    <source>
        <dbReference type="EMBL" id="SDM73394.1"/>
    </source>
</evidence>
<dbReference type="SMART" id="SM00091">
    <property type="entry name" value="PAS"/>
    <property type="match status" value="3"/>
</dbReference>
<organism evidence="12 14">
    <name type="scientific">Stutzerimonas balearica DSM 6083</name>
    <dbReference type="NCBI Taxonomy" id="1123016"/>
    <lineage>
        <taxon>Bacteria</taxon>
        <taxon>Pseudomonadati</taxon>
        <taxon>Pseudomonadota</taxon>
        <taxon>Gammaproteobacteria</taxon>
        <taxon>Pseudomonadales</taxon>
        <taxon>Pseudomonadaceae</taxon>
        <taxon>Stutzerimonas</taxon>
    </lineage>
</organism>
<dbReference type="GeneID" id="77261587"/>
<dbReference type="CDD" id="cd17580">
    <property type="entry name" value="REC_2_DhkD-like"/>
    <property type="match status" value="1"/>
</dbReference>
<dbReference type="Gene3D" id="3.30.565.10">
    <property type="entry name" value="Histidine kinase-like ATPase, C-terminal domain"/>
    <property type="match status" value="1"/>
</dbReference>
<dbReference type="Pfam" id="PF13596">
    <property type="entry name" value="PAS_10"/>
    <property type="match status" value="1"/>
</dbReference>
<dbReference type="SMART" id="SM00387">
    <property type="entry name" value="HATPase_c"/>
    <property type="match status" value="1"/>
</dbReference>
<sequence length="836" mass="92938">MCSAPSDTGGGQTRPAPAGQPSSLAETHRLAVQRHTPASMLIDRNGQILHVSERAGRYLRHPAGEPTLLLTQLVLPELRLELRLALLDAVRRGESVEAKRVHVLRDGEWVWVSISVRPVEPGQSDHLLVLFDEIQARRELPSPPDQQDGLMRQLEAELQQTQDQLLQATAQARGAAAPSLAGDAPLPAAIDNDLQAANERLRQQLEQTRQSADELQNLIAAVDIATLLVDGDLRVTWCSPRLREMLALAAGDIERSLERIARRLDYPQLFDHLRSVCTHNVRMRREVPDQDGRWYLARLAPYRAGREACGAVLSLIDVSDRREAEDRARAGEAHMRRLAQSMRGYAIITMDPDGRVTSWNGGAETIFGFSEGEMLGQPVERIYSEQDRQQDVPQKERQRALADGSASDERWHLREDGQQIYCSGLVNPLLDGDRLLGFAKIARDLTEQKRQSSEQASRLEHAQSTSEQKDQFFAVLSHELKHPLNLIQLNSDLIIRAPVVKQSPALSKAARGIQAAVRSQSRIIDDLMDVSRLRTGKLKLYFDTLHYQALLEGIEAVFRPLTQADGVVFDSEHDPEPLYVEADPTRLEQIVWNLLNNAWKFTPPGGRISLRLSRDGEHARLEVSDTGHGISEDFLPKVFDLFGQAEVQHSQRGRQGLGIGLALVQQLVELHRGRIEAHSDGLGRGARFTVWLPLYLQAQLELGDQPLAHDNGQLQGVRILLVDDSPEVLEMLDDLLRSEGAEIETAGSGKEALARCAASRYDVILSDVGMPGLDGYQTISAIRAKSLNRHTPAIALSGYGSRDALEQARSAGFDLHLRKPVDLDSLVSAVRQVRRR</sequence>
<feature type="coiled-coil region" evidence="7">
    <location>
        <begin position="151"/>
        <end position="218"/>
    </location>
</feature>
<evidence type="ECO:0000256" key="2">
    <source>
        <dbReference type="ARBA" id="ARBA00012438"/>
    </source>
</evidence>
<reference evidence="14" key="1">
    <citation type="submission" date="2014-03" db="EMBL/GenBank/DDBJ databases">
        <title>Complete genome of Pseudomonas balearica DSM 6083T, a sewage water isolate from an enrichment with 2-methylnaphthalene.</title>
        <authorList>
            <person name="Salva-Serra F."/>
            <person name="Jaen-Luchoro D."/>
            <person name="Busquets A."/>
            <person name="Pena A."/>
            <person name="Gomila M."/>
            <person name="Bosch R."/>
            <person name="Nogales B."/>
            <person name="Garcia-Valdes E."/>
            <person name="Lalucat J."/>
            <person name="Bennasar A."/>
        </authorList>
    </citation>
    <scope>NUCLEOTIDE SEQUENCE [LARGE SCALE GENOMIC DNA]</scope>
    <source>
        <strain evidence="14">DSM 6083</strain>
    </source>
</reference>
<evidence type="ECO:0000313" key="12">
    <source>
        <dbReference type="EMBL" id="AJE16655.1"/>
    </source>
</evidence>
<dbReference type="Proteomes" id="UP000031271">
    <property type="component" value="Chromosome"/>
</dbReference>
<feature type="region of interest" description="Disordered" evidence="8">
    <location>
        <begin position="1"/>
        <end position="24"/>
    </location>
</feature>
<dbReference type="RefSeq" id="WP_052264590.1">
    <property type="nucleotide sequence ID" value="NZ_CP007511.1"/>
</dbReference>
<dbReference type="EMBL" id="FNHO01000008">
    <property type="protein sequence ID" value="SDM73394.1"/>
    <property type="molecule type" value="Genomic_DNA"/>
</dbReference>
<reference evidence="13 15" key="2">
    <citation type="submission" date="2016-10" db="EMBL/GenBank/DDBJ databases">
        <authorList>
            <person name="Varghese N."/>
            <person name="Submissions S."/>
        </authorList>
    </citation>
    <scope>NUCLEOTIDE SEQUENCE [LARGE SCALE GENOMIC DNA]</scope>
    <source>
        <strain evidence="13 15">DSM 6083</strain>
    </source>
</reference>
<dbReference type="SMART" id="SM00448">
    <property type="entry name" value="REC"/>
    <property type="match status" value="1"/>
</dbReference>
<dbReference type="Gene3D" id="1.10.287.130">
    <property type="match status" value="1"/>
</dbReference>
<dbReference type="Pfam" id="PF00072">
    <property type="entry name" value="Response_reg"/>
    <property type="match status" value="1"/>
</dbReference>
<dbReference type="InterPro" id="IPR003661">
    <property type="entry name" value="HisK_dim/P_dom"/>
</dbReference>
<reference evidence="12 14" key="3">
    <citation type="journal article" name="Genome Announc.">
        <title>Complete Genome Sequence of Pseudomonas balearica DSM 6083T.</title>
        <authorList>
            <person name="Bennasar-Figueras A."/>
            <person name="Salva-Serra F."/>
            <person name="Jaen-Luchoro D."/>
            <person name="Segui C."/>
            <person name="Aliaga F."/>
            <person name="Busquets A."/>
            <person name="Gomila M."/>
            <person name="Moore E.R."/>
            <person name="Lalucat J."/>
        </authorList>
    </citation>
    <scope>NUCLEOTIDE SEQUENCE [LARGE SCALE GENOMIC DNA]</scope>
    <source>
        <strain evidence="14">DSM 6083</strain>
        <strain evidence="12">DSM6083</strain>
    </source>
</reference>
<evidence type="ECO:0000259" key="10">
    <source>
        <dbReference type="PROSITE" id="PS50110"/>
    </source>
</evidence>
<feature type="compositionally biased region" description="Basic and acidic residues" evidence="8">
    <location>
        <begin position="386"/>
        <end position="400"/>
    </location>
</feature>
<dbReference type="EC" id="2.7.13.3" evidence="2"/>
<evidence type="ECO:0000313" key="15">
    <source>
        <dbReference type="Proteomes" id="UP000182276"/>
    </source>
</evidence>
<feature type="region of interest" description="Disordered" evidence="8">
    <location>
        <begin position="386"/>
        <end position="409"/>
    </location>
</feature>
<dbReference type="Gene3D" id="3.40.50.2300">
    <property type="match status" value="1"/>
</dbReference>
<dbReference type="PROSITE" id="PS50110">
    <property type="entry name" value="RESPONSE_REGULATORY"/>
    <property type="match status" value="1"/>
</dbReference>
<dbReference type="InterPro" id="IPR035965">
    <property type="entry name" value="PAS-like_dom_sf"/>
</dbReference>
<dbReference type="PROSITE" id="PS50109">
    <property type="entry name" value="HIS_KIN"/>
    <property type="match status" value="1"/>
</dbReference>
<dbReference type="CDD" id="cd00130">
    <property type="entry name" value="PAS"/>
    <property type="match status" value="2"/>
</dbReference>
<dbReference type="Pfam" id="PF00512">
    <property type="entry name" value="HisKA"/>
    <property type="match status" value="1"/>
</dbReference>
<dbReference type="FunFam" id="3.30.565.10:FF:000006">
    <property type="entry name" value="Sensor histidine kinase WalK"/>
    <property type="match status" value="1"/>
</dbReference>
<evidence type="ECO:0000256" key="5">
    <source>
        <dbReference type="ARBA" id="ARBA00022777"/>
    </source>
</evidence>
<dbReference type="SUPFAM" id="SSF52172">
    <property type="entry name" value="CheY-like"/>
    <property type="match status" value="1"/>
</dbReference>
<dbReference type="PRINTS" id="PR00344">
    <property type="entry name" value="BCTRLSENSOR"/>
</dbReference>
<dbReference type="Pfam" id="PF13426">
    <property type="entry name" value="PAS_9"/>
    <property type="match status" value="1"/>
</dbReference>
<dbReference type="InterPro" id="IPR036097">
    <property type="entry name" value="HisK_dim/P_sf"/>
</dbReference>
<evidence type="ECO:0000256" key="4">
    <source>
        <dbReference type="ARBA" id="ARBA00022679"/>
    </source>
</evidence>
<dbReference type="NCBIfam" id="TIGR00229">
    <property type="entry name" value="sensory_box"/>
    <property type="match status" value="1"/>
</dbReference>
<keyword evidence="5" id="KW-0418">Kinase</keyword>
<dbReference type="SUPFAM" id="SSF47384">
    <property type="entry name" value="Homodimeric domain of signal transducing histidine kinase"/>
    <property type="match status" value="1"/>
</dbReference>
<feature type="modified residue" description="4-aspartylphosphate" evidence="6">
    <location>
        <position position="767"/>
    </location>
</feature>
<dbReference type="PROSITE" id="PS50112">
    <property type="entry name" value="PAS"/>
    <property type="match status" value="1"/>
</dbReference>
<dbReference type="InterPro" id="IPR001789">
    <property type="entry name" value="Sig_transdc_resp-reg_receiver"/>
</dbReference>
<name>A0A8D4C4L7_9GAMM</name>
<dbReference type="EMBL" id="CP007511">
    <property type="protein sequence ID" value="AJE16655.1"/>
    <property type="molecule type" value="Genomic_DNA"/>
</dbReference>
<keyword evidence="7" id="KW-0175">Coiled coil</keyword>
<dbReference type="InterPro" id="IPR005467">
    <property type="entry name" value="His_kinase_dom"/>
</dbReference>
<evidence type="ECO:0000259" key="11">
    <source>
        <dbReference type="PROSITE" id="PS50112"/>
    </source>
</evidence>
<keyword evidence="15" id="KW-1185">Reference proteome</keyword>
<evidence type="ECO:0000256" key="7">
    <source>
        <dbReference type="SAM" id="Coils"/>
    </source>
</evidence>
<feature type="domain" description="Histidine kinase" evidence="9">
    <location>
        <begin position="475"/>
        <end position="696"/>
    </location>
</feature>
<keyword evidence="4" id="KW-0808">Transferase</keyword>
<accession>A0A8D4C4L7</accession>
<dbReference type="InterPro" id="IPR036890">
    <property type="entry name" value="HATPase_C_sf"/>
</dbReference>
<dbReference type="PANTHER" id="PTHR43547:SF2">
    <property type="entry name" value="HYBRID SIGNAL TRANSDUCTION HISTIDINE KINASE C"/>
    <property type="match status" value="1"/>
</dbReference>
<dbReference type="KEGG" id="pbm:CL52_17020"/>
<dbReference type="Proteomes" id="UP000182276">
    <property type="component" value="Unassembled WGS sequence"/>
</dbReference>
<dbReference type="InterPro" id="IPR003594">
    <property type="entry name" value="HATPase_dom"/>
</dbReference>
<dbReference type="CDD" id="cd00082">
    <property type="entry name" value="HisKA"/>
    <property type="match status" value="1"/>
</dbReference>
<evidence type="ECO:0000259" key="9">
    <source>
        <dbReference type="PROSITE" id="PS50109"/>
    </source>
</evidence>
<dbReference type="SUPFAM" id="SSF55874">
    <property type="entry name" value="ATPase domain of HSP90 chaperone/DNA topoisomerase II/histidine kinase"/>
    <property type="match status" value="1"/>
</dbReference>
<evidence type="ECO:0000256" key="6">
    <source>
        <dbReference type="PROSITE-ProRule" id="PRU00169"/>
    </source>
</evidence>
<dbReference type="SMART" id="SM00388">
    <property type="entry name" value="HisKA"/>
    <property type="match status" value="1"/>
</dbReference>
<feature type="domain" description="Response regulatory" evidence="10">
    <location>
        <begin position="718"/>
        <end position="834"/>
    </location>
</feature>
<dbReference type="AlphaFoldDB" id="A0A8D4C4L7"/>
<dbReference type="InterPro" id="IPR013656">
    <property type="entry name" value="PAS_4"/>
</dbReference>
<comment type="catalytic activity">
    <reaction evidence="1">
        <text>ATP + protein L-histidine = ADP + protein N-phospho-L-histidine.</text>
        <dbReference type="EC" id="2.7.13.3"/>
    </reaction>
</comment>
<feature type="domain" description="PAS" evidence="11">
    <location>
        <begin position="331"/>
        <end position="404"/>
    </location>
</feature>
<dbReference type="Pfam" id="PF08448">
    <property type="entry name" value="PAS_4"/>
    <property type="match status" value="1"/>
</dbReference>
<evidence type="ECO:0000256" key="3">
    <source>
        <dbReference type="ARBA" id="ARBA00022553"/>
    </source>
</evidence>
<dbReference type="GO" id="GO:0005886">
    <property type="term" value="C:plasma membrane"/>
    <property type="evidence" value="ECO:0007669"/>
    <property type="project" value="UniProtKB-ARBA"/>
</dbReference>
<evidence type="ECO:0000256" key="8">
    <source>
        <dbReference type="SAM" id="MobiDB-lite"/>
    </source>
</evidence>
<protein>
    <recommendedName>
        <fullName evidence="2">histidine kinase</fullName>
        <ecNumber evidence="2">2.7.13.3</ecNumber>
    </recommendedName>
</protein>
<dbReference type="Pfam" id="PF02518">
    <property type="entry name" value="HATPase_c"/>
    <property type="match status" value="1"/>
</dbReference>
<evidence type="ECO:0000256" key="1">
    <source>
        <dbReference type="ARBA" id="ARBA00000085"/>
    </source>
</evidence>
<gene>
    <name evidence="12" type="ORF">CL52_17020</name>
    <name evidence="13" type="ORF">SAMN05660875_10865</name>
</gene>
<dbReference type="Gene3D" id="3.30.450.20">
    <property type="entry name" value="PAS domain"/>
    <property type="match status" value="3"/>
</dbReference>
<dbReference type="InterPro" id="IPR004358">
    <property type="entry name" value="Sig_transdc_His_kin-like_C"/>
</dbReference>
<keyword evidence="3 6" id="KW-0597">Phosphoprotein</keyword>